<sequence>MEIVNSIDSQKEVSNFMIMFRMILPDLYNHFQEEEINTREWVLPWFETLLAKQLPIENVLRLWDRLICMNDIFYVCLAIFVHCKEELEELEQSEIHAFLHRLPLLNMDIVLSLANEIRQDYDISEYI</sequence>
<accession>A0AAD5ULI5</accession>
<name>A0AAD5ULI5_9FUNG</name>
<gene>
    <name evidence="2" type="ORF">HK103_005909</name>
</gene>
<protein>
    <recommendedName>
        <fullName evidence="1">Rab-GAP TBC domain-containing protein</fullName>
    </recommendedName>
</protein>
<keyword evidence="3" id="KW-1185">Reference proteome</keyword>
<dbReference type="EMBL" id="JADGKB010000006">
    <property type="protein sequence ID" value="KAJ3261301.1"/>
    <property type="molecule type" value="Genomic_DNA"/>
</dbReference>
<dbReference type="Proteomes" id="UP001210925">
    <property type="component" value="Unassembled WGS sequence"/>
</dbReference>
<dbReference type="InterPro" id="IPR035969">
    <property type="entry name" value="Rab-GAP_TBC_sf"/>
</dbReference>
<dbReference type="Gene3D" id="1.10.472.80">
    <property type="entry name" value="Ypt/Rab-GAP domain of gyp1p, domain 3"/>
    <property type="match status" value="1"/>
</dbReference>
<dbReference type="GO" id="GO:0031267">
    <property type="term" value="F:small GTPase binding"/>
    <property type="evidence" value="ECO:0007669"/>
    <property type="project" value="TreeGrafter"/>
</dbReference>
<reference evidence="2" key="1">
    <citation type="submission" date="2020-05" db="EMBL/GenBank/DDBJ databases">
        <title>Phylogenomic resolution of chytrid fungi.</title>
        <authorList>
            <person name="Stajich J.E."/>
            <person name="Amses K."/>
            <person name="Simmons R."/>
            <person name="Seto K."/>
            <person name="Myers J."/>
            <person name="Bonds A."/>
            <person name="Quandt C.A."/>
            <person name="Barry K."/>
            <person name="Liu P."/>
            <person name="Grigoriev I."/>
            <person name="Longcore J.E."/>
            <person name="James T.Y."/>
        </authorList>
    </citation>
    <scope>NUCLEOTIDE SEQUENCE</scope>
    <source>
        <strain evidence="2">PLAUS21</strain>
    </source>
</reference>
<evidence type="ECO:0000313" key="2">
    <source>
        <dbReference type="EMBL" id="KAJ3261301.1"/>
    </source>
</evidence>
<feature type="domain" description="Rab-GAP TBC" evidence="1">
    <location>
        <begin position="1"/>
        <end position="70"/>
    </location>
</feature>
<comment type="caution">
    <text evidence="2">The sequence shown here is derived from an EMBL/GenBank/DDBJ whole genome shotgun (WGS) entry which is preliminary data.</text>
</comment>
<dbReference type="GO" id="GO:0005096">
    <property type="term" value="F:GTPase activator activity"/>
    <property type="evidence" value="ECO:0007669"/>
    <property type="project" value="TreeGrafter"/>
</dbReference>
<dbReference type="PANTHER" id="PTHR47219:SF9">
    <property type="entry name" value="GTPASE ACTIVATING PROTEIN AND CENTROSOME-ASSOCIATED, ISOFORM B"/>
    <property type="match status" value="1"/>
</dbReference>
<dbReference type="PANTHER" id="PTHR47219">
    <property type="entry name" value="RAB GTPASE-ACTIVATING PROTEIN 1-LIKE"/>
    <property type="match status" value="1"/>
</dbReference>
<dbReference type="Pfam" id="PF00566">
    <property type="entry name" value="RabGAP-TBC"/>
    <property type="match status" value="1"/>
</dbReference>
<evidence type="ECO:0000259" key="1">
    <source>
        <dbReference type="PROSITE" id="PS50086"/>
    </source>
</evidence>
<dbReference type="PROSITE" id="PS50086">
    <property type="entry name" value="TBC_RABGAP"/>
    <property type="match status" value="1"/>
</dbReference>
<dbReference type="AlphaFoldDB" id="A0AAD5ULI5"/>
<dbReference type="InterPro" id="IPR000195">
    <property type="entry name" value="Rab-GAP-TBC_dom"/>
</dbReference>
<dbReference type="InterPro" id="IPR050302">
    <property type="entry name" value="Rab_GAP_TBC_domain"/>
</dbReference>
<evidence type="ECO:0000313" key="3">
    <source>
        <dbReference type="Proteomes" id="UP001210925"/>
    </source>
</evidence>
<proteinExistence type="predicted"/>
<organism evidence="2 3">
    <name type="scientific">Boothiomyces macroporosus</name>
    <dbReference type="NCBI Taxonomy" id="261099"/>
    <lineage>
        <taxon>Eukaryota</taxon>
        <taxon>Fungi</taxon>
        <taxon>Fungi incertae sedis</taxon>
        <taxon>Chytridiomycota</taxon>
        <taxon>Chytridiomycota incertae sedis</taxon>
        <taxon>Chytridiomycetes</taxon>
        <taxon>Rhizophydiales</taxon>
        <taxon>Terramycetaceae</taxon>
        <taxon>Boothiomyces</taxon>
    </lineage>
</organism>
<dbReference type="SUPFAM" id="SSF47923">
    <property type="entry name" value="Ypt/Rab-GAP domain of gyp1p"/>
    <property type="match status" value="1"/>
</dbReference>